<proteinExistence type="inferred from homology"/>
<evidence type="ECO:0000313" key="10">
    <source>
        <dbReference type="EMBL" id="TMP86467.1"/>
    </source>
</evidence>
<dbReference type="Pfam" id="PF03958">
    <property type="entry name" value="Secretin_N"/>
    <property type="match status" value="1"/>
</dbReference>
<feature type="compositionally biased region" description="Basic and acidic residues" evidence="6">
    <location>
        <begin position="40"/>
        <end position="53"/>
    </location>
</feature>
<evidence type="ECO:0000259" key="8">
    <source>
        <dbReference type="Pfam" id="PF00263"/>
    </source>
</evidence>
<keyword evidence="3" id="KW-0472">Membrane</keyword>
<accession>A0A5S3Z4D5</accession>
<dbReference type="PROSITE" id="PS51257">
    <property type="entry name" value="PROKAR_LIPOPROTEIN"/>
    <property type="match status" value="1"/>
</dbReference>
<organism evidence="10 11">
    <name type="scientific">Pseudoalteromonas ruthenica</name>
    <dbReference type="NCBI Taxonomy" id="151081"/>
    <lineage>
        <taxon>Bacteria</taxon>
        <taxon>Pseudomonadati</taxon>
        <taxon>Pseudomonadota</taxon>
        <taxon>Gammaproteobacteria</taxon>
        <taxon>Alteromonadales</taxon>
        <taxon>Pseudoalteromonadaceae</taxon>
        <taxon>Pseudoalteromonas</taxon>
    </lineage>
</organism>
<evidence type="ECO:0000256" key="7">
    <source>
        <dbReference type="SAM" id="SignalP"/>
    </source>
</evidence>
<evidence type="ECO:0000313" key="11">
    <source>
        <dbReference type="Proteomes" id="UP000305874"/>
    </source>
</evidence>
<dbReference type="GO" id="GO:0009279">
    <property type="term" value="C:cell outer membrane"/>
    <property type="evidence" value="ECO:0007669"/>
    <property type="project" value="UniProtKB-SubCell"/>
</dbReference>
<dbReference type="Pfam" id="PF00263">
    <property type="entry name" value="Secretin"/>
    <property type="match status" value="1"/>
</dbReference>
<dbReference type="PRINTS" id="PR00811">
    <property type="entry name" value="BCTERIALGSPD"/>
</dbReference>
<reference evidence="11" key="2">
    <citation type="submission" date="2019-06" db="EMBL/GenBank/DDBJ databases">
        <title>Co-occurence of chitin degradation, pigmentation and bioactivity in marine Pseudoalteromonas.</title>
        <authorList>
            <person name="Sonnenschein E.C."/>
            <person name="Bech P.K."/>
        </authorList>
    </citation>
    <scope>NUCLEOTIDE SEQUENCE [LARGE SCALE GENOMIC DNA]</scope>
    <source>
        <strain evidence="11">S2897</strain>
    </source>
</reference>
<dbReference type="InterPro" id="IPR005644">
    <property type="entry name" value="NolW-like"/>
</dbReference>
<dbReference type="EMBL" id="PNCG01000014">
    <property type="protein sequence ID" value="TMP86467.1"/>
    <property type="molecule type" value="Genomic_DNA"/>
</dbReference>
<evidence type="ECO:0000256" key="5">
    <source>
        <dbReference type="RuleBase" id="RU004004"/>
    </source>
</evidence>
<keyword evidence="2 7" id="KW-0732">Signal</keyword>
<feature type="domain" description="Type II/III secretion system secretin-like" evidence="8">
    <location>
        <begin position="493"/>
        <end position="655"/>
    </location>
</feature>
<dbReference type="PANTHER" id="PTHR30332">
    <property type="entry name" value="PROBABLE GENERAL SECRETION PATHWAY PROTEIN D"/>
    <property type="match status" value="1"/>
</dbReference>
<feature type="chain" id="PRO_5024389933" evidence="7">
    <location>
        <begin position="25"/>
        <end position="678"/>
    </location>
</feature>
<comment type="caution">
    <text evidence="10">The sequence shown here is derived from an EMBL/GenBank/DDBJ whole genome shotgun (WGS) entry which is preliminary data.</text>
</comment>
<feature type="signal peptide" evidence="7">
    <location>
        <begin position="1"/>
        <end position="24"/>
    </location>
</feature>
<dbReference type="InterPro" id="IPR001775">
    <property type="entry name" value="GspD/PilQ"/>
</dbReference>
<dbReference type="AlphaFoldDB" id="A0A5S3Z4D5"/>
<evidence type="ECO:0000256" key="4">
    <source>
        <dbReference type="RuleBase" id="RU004003"/>
    </source>
</evidence>
<evidence type="ECO:0000256" key="3">
    <source>
        <dbReference type="ARBA" id="ARBA00023136"/>
    </source>
</evidence>
<dbReference type="RefSeq" id="WP_138548577.1">
    <property type="nucleotide sequence ID" value="NZ_PNCG01000014.1"/>
</dbReference>
<evidence type="ECO:0000256" key="2">
    <source>
        <dbReference type="ARBA" id="ARBA00022729"/>
    </source>
</evidence>
<gene>
    <name evidence="10" type="ORF">CWC05_13755</name>
</gene>
<dbReference type="InterPro" id="IPR004846">
    <property type="entry name" value="T2SS/T3SS_dom"/>
</dbReference>
<dbReference type="GO" id="GO:0015627">
    <property type="term" value="C:type II protein secretion system complex"/>
    <property type="evidence" value="ECO:0007669"/>
    <property type="project" value="TreeGrafter"/>
</dbReference>
<evidence type="ECO:0000256" key="6">
    <source>
        <dbReference type="SAM" id="MobiDB-lite"/>
    </source>
</evidence>
<dbReference type="InterPro" id="IPR050810">
    <property type="entry name" value="Bact_Secretion_Sys_Channel"/>
</dbReference>
<feature type="region of interest" description="Disordered" evidence="6">
    <location>
        <begin position="40"/>
        <end position="63"/>
    </location>
</feature>
<feature type="domain" description="NolW-like" evidence="9">
    <location>
        <begin position="340"/>
        <end position="429"/>
    </location>
</feature>
<protein>
    <submittedName>
        <fullName evidence="10">Uncharacterized protein</fullName>
    </submittedName>
</protein>
<dbReference type="Proteomes" id="UP000305874">
    <property type="component" value="Unassembled WGS sequence"/>
</dbReference>
<dbReference type="InterPro" id="IPR004845">
    <property type="entry name" value="T2SS_GspD_CS"/>
</dbReference>
<sequence>MAFKPIRNASFLMLIALLYGCASHQGPDLRSKKLRVEKSIINGERDSKEKTRSEQQQTQEEALFRSESVDDWGGITKLEETAQEAPELSGEPISFSTDEMIAKEFIAKTFGELLGINYVLAPELAASQDTITLNISDKLERPEFYNVVIKTLQESGISSYRKDNILYFSPAKGSDKKNAIALGIGNSEEDIPQVAGAITHIVPYVFSSSRNVSNILSKLSTAKVTVNSLQKLIILEGERTEVVRALKIINMLDVPRAYGREIRLFEFAHIAPEEGVEQIKELLEQDGLRVGSSDGDVSFVSLARINSFVAYASNEQTIERIAYWAKKIDAPLAGDERQYFVYKPKYAKAEDMLESMQHLLQNNTTGAPRSRANEQQSDNASGRSTNGTSAEQSLRFSLDKQQNALIFYTTKDEYRLVENLLEKMDVLPGQVILDVTILEVTLTDEMSSGIDWLYKNTGMGDEVASLNLTSSTGSLVGSVISGNWQANLQWKDSQDDARVISRPYFIVRDGESATISSGDQIPIITQTVENIGDNSSVSNSVQYRSTGVNVSITPIINSQGVVTLSVSMSVSDGKPNELGGTSSPTITNRSISTEVLSADGQTIALGGLIQERKSDKENGVPVLGDIPVFGNLFRSKVDSLSRTELVMLITTKVVKSSSEVDEFSEAISELYSTPIIIK</sequence>
<comment type="subcellular location">
    <subcellularLocation>
        <location evidence="5">Cell outer membrane</location>
    </subcellularLocation>
    <subcellularLocation>
        <location evidence="1">Membrane</location>
    </subcellularLocation>
</comment>
<comment type="similarity">
    <text evidence="4">Belongs to the bacterial secretin family.</text>
</comment>
<evidence type="ECO:0000256" key="1">
    <source>
        <dbReference type="ARBA" id="ARBA00004370"/>
    </source>
</evidence>
<reference evidence="10 11" key="1">
    <citation type="submission" date="2017-12" db="EMBL/GenBank/DDBJ databases">
        <authorList>
            <person name="Paulsen S."/>
            <person name="Gram L.K."/>
        </authorList>
    </citation>
    <scope>NUCLEOTIDE SEQUENCE [LARGE SCALE GENOMIC DNA]</scope>
    <source>
        <strain evidence="10 11">S2897</strain>
    </source>
</reference>
<dbReference type="PANTHER" id="PTHR30332:SF24">
    <property type="entry name" value="SECRETIN GSPD-RELATED"/>
    <property type="match status" value="1"/>
</dbReference>
<dbReference type="Gene3D" id="3.30.1370.120">
    <property type="match status" value="2"/>
</dbReference>
<feature type="region of interest" description="Disordered" evidence="6">
    <location>
        <begin position="363"/>
        <end position="393"/>
    </location>
</feature>
<name>A0A5S3Z4D5_9GAMM</name>
<dbReference type="GO" id="GO:0009306">
    <property type="term" value="P:protein secretion"/>
    <property type="evidence" value="ECO:0007669"/>
    <property type="project" value="InterPro"/>
</dbReference>
<evidence type="ECO:0000259" key="9">
    <source>
        <dbReference type="Pfam" id="PF03958"/>
    </source>
</evidence>
<dbReference type="InterPro" id="IPR038591">
    <property type="entry name" value="NolW-like_sf"/>
</dbReference>
<dbReference type="PROSITE" id="PS00875">
    <property type="entry name" value="T2SP_D"/>
    <property type="match status" value="1"/>
</dbReference>
<keyword evidence="5" id="KW-0813">Transport</keyword>